<evidence type="ECO:0000313" key="1">
    <source>
        <dbReference type="EMBL" id="CAL1290070.1"/>
    </source>
</evidence>
<keyword evidence="2" id="KW-1185">Reference proteome</keyword>
<dbReference type="AlphaFoldDB" id="A0AAV2B351"/>
<comment type="caution">
    <text evidence="1">The sequence shown here is derived from an EMBL/GenBank/DDBJ whole genome shotgun (WGS) entry which is preliminary data.</text>
</comment>
<reference evidence="1 2" key="1">
    <citation type="submission" date="2024-04" db="EMBL/GenBank/DDBJ databases">
        <authorList>
            <person name="Rising A."/>
            <person name="Reimegard J."/>
            <person name="Sonavane S."/>
            <person name="Akerstrom W."/>
            <person name="Nylinder S."/>
            <person name="Hedman E."/>
            <person name="Kallberg Y."/>
        </authorList>
    </citation>
    <scope>NUCLEOTIDE SEQUENCE [LARGE SCALE GENOMIC DNA]</scope>
</reference>
<sequence>MSFVLCVNNFCSEDSERQRNKLPLLYQNDDVFFHFDPTSQTVKDTCVVESKFIVTNMDQYFKKSVAHICAAFQTDALLNNFI</sequence>
<gene>
    <name evidence="1" type="ORF">LARSCL_LOCUS16263</name>
</gene>
<dbReference type="EMBL" id="CAXIEN010000258">
    <property type="protein sequence ID" value="CAL1290070.1"/>
    <property type="molecule type" value="Genomic_DNA"/>
</dbReference>
<protein>
    <submittedName>
        <fullName evidence="1">Uncharacterized protein</fullName>
    </submittedName>
</protein>
<organism evidence="1 2">
    <name type="scientific">Larinioides sclopetarius</name>
    <dbReference type="NCBI Taxonomy" id="280406"/>
    <lineage>
        <taxon>Eukaryota</taxon>
        <taxon>Metazoa</taxon>
        <taxon>Ecdysozoa</taxon>
        <taxon>Arthropoda</taxon>
        <taxon>Chelicerata</taxon>
        <taxon>Arachnida</taxon>
        <taxon>Araneae</taxon>
        <taxon>Araneomorphae</taxon>
        <taxon>Entelegynae</taxon>
        <taxon>Araneoidea</taxon>
        <taxon>Araneidae</taxon>
        <taxon>Larinioides</taxon>
    </lineage>
</organism>
<evidence type="ECO:0000313" key="2">
    <source>
        <dbReference type="Proteomes" id="UP001497382"/>
    </source>
</evidence>
<name>A0AAV2B351_9ARAC</name>
<dbReference type="Proteomes" id="UP001497382">
    <property type="component" value="Unassembled WGS sequence"/>
</dbReference>
<accession>A0AAV2B351</accession>
<proteinExistence type="predicted"/>